<gene>
    <name evidence="20" type="ORF">NXF25_020875</name>
</gene>
<keyword evidence="8 18" id="KW-0812">Transmembrane</keyword>
<dbReference type="GO" id="GO:0045271">
    <property type="term" value="C:respiratory chain complex I"/>
    <property type="evidence" value="ECO:0007669"/>
    <property type="project" value="InterPro"/>
</dbReference>
<evidence type="ECO:0000256" key="16">
    <source>
        <dbReference type="ARBA" id="ARBA00032035"/>
    </source>
</evidence>
<evidence type="ECO:0000256" key="7">
    <source>
        <dbReference type="ARBA" id="ARBA00022660"/>
    </source>
</evidence>
<reference evidence="19" key="1">
    <citation type="submission" date="2014-05" db="EMBL/GenBank/DDBJ databases">
        <title>The extremes of toxin expression variation revealed in two sympatric snake species.</title>
        <authorList>
            <person name="Margres M.J."/>
            <person name="Wray K.P."/>
            <person name="McGivern J.J."/>
            <person name="Seavy M."/>
            <person name="Sanader D."/>
            <person name="Facente J."/>
            <person name="Rokyta D.R."/>
        </authorList>
    </citation>
    <scope>NUCLEOTIDE SEQUENCE</scope>
</reference>
<reference evidence="20" key="2">
    <citation type="submission" date="2022-09" db="EMBL/GenBank/DDBJ databases">
        <authorList>
            <person name="Hogan M.P."/>
            <person name="Rokyta D.R."/>
        </authorList>
    </citation>
    <scope>NUCLEOTIDE SEQUENCE</scope>
    <source>
        <strain evidence="20">DRR0105</strain>
        <tissue evidence="20">Blood</tissue>
    </source>
</reference>
<dbReference type="Proteomes" id="UP001474421">
    <property type="component" value="Unassembled WGS sequence"/>
</dbReference>
<dbReference type="PANTHER" id="PTHR15221:SF0">
    <property type="entry name" value="NADH DEHYDROGENASE [UBIQUINONE] 1 ALPHA SUBCOMPLEX SUBUNIT 3"/>
    <property type="match status" value="1"/>
</dbReference>
<proteinExistence type="evidence at transcript level"/>
<evidence type="ECO:0000256" key="13">
    <source>
        <dbReference type="ARBA" id="ARBA00023128"/>
    </source>
</evidence>
<evidence type="ECO:0000256" key="4">
    <source>
        <dbReference type="ARBA" id="ARBA00011533"/>
    </source>
</evidence>
<evidence type="ECO:0000256" key="10">
    <source>
        <dbReference type="ARBA" id="ARBA00022982"/>
    </source>
</evidence>
<comment type="similarity">
    <text evidence="3">Belongs to the complex I NDUFA3 subunit family.</text>
</comment>
<keyword evidence="19" id="KW-0830">Ubiquinone</keyword>
<evidence type="ECO:0000256" key="14">
    <source>
        <dbReference type="ARBA" id="ARBA00023136"/>
    </source>
</evidence>
<name>A0A0F7ZCT8_CROAD</name>
<dbReference type="Pfam" id="PF14987">
    <property type="entry name" value="NADHdh_A3"/>
    <property type="match status" value="1"/>
</dbReference>
<dbReference type="EMBL" id="GBEX01002151">
    <property type="protein sequence ID" value="JAI12409.1"/>
    <property type="molecule type" value="mRNA"/>
</dbReference>
<organism evidence="19">
    <name type="scientific">Crotalus adamanteus</name>
    <name type="common">Eastern diamondback rattlesnake</name>
    <dbReference type="NCBI Taxonomy" id="8729"/>
    <lineage>
        <taxon>Eukaryota</taxon>
        <taxon>Metazoa</taxon>
        <taxon>Chordata</taxon>
        <taxon>Craniata</taxon>
        <taxon>Vertebrata</taxon>
        <taxon>Euteleostomi</taxon>
        <taxon>Lepidosauria</taxon>
        <taxon>Squamata</taxon>
        <taxon>Bifurcata</taxon>
        <taxon>Unidentata</taxon>
        <taxon>Episquamata</taxon>
        <taxon>Toxicofera</taxon>
        <taxon>Serpentes</taxon>
        <taxon>Colubroidea</taxon>
        <taxon>Viperidae</taxon>
        <taxon>Crotalinae</taxon>
        <taxon>Crotalus</taxon>
    </lineage>
</organism>
<evidence type="ECO:0000256" key="11">
    <source>
        <dbReference type="ARBA" id="ARBA00022989"/>
    </source>
</evidence>
<keyword evidence="21" id="KW-1185">Reference proteome</keyword>
<accession>A0A0F7ZCT8</accession>
<feature type="region of interest" description="Disordered" evidence="17">
    <location>
        <begin position="65"/>
        <end position="85"/>
    </location>
</feature>
<dbReference type="AlphaFoldDB" id="A0A0F7ZCT8"/>
<evidence type="ECO:0000256" key="5">
    <source>
        <dbReference type="ARBA" id="ARBA00016391"/>
    </source>
</evidence>
<dbReference type="PANTHER" id="PTHR15221">
    <property type="entry name" value="NADH DEHYDROGENASE [UBIQUINONE] 1 ALPHA SUBCOMPLEX SUBUNIT 3"/>
    <property type="match status" value="1"/>
</dbReference>
<evidence type="ECO:0000256" key="2">
    <source>
        <dbReference type="ARBA" id="ARBA00004434"/>
    </source>
</evidence>
<evidence type="ECO:0000313" key="21">
    <source>
        <dbReference type="Proteomes" id="UP001474421"/>
    </source>
</evidence>
<evidence type="ECO:0000313" key="20">
    <source>
        <dbReference type="EMBL" id="KAK9397514.1"/>
    </source>
</evidence>
<protein>
    <recommendedName>
        <fullName evidence="5">NADH dehydrogenase [ubiquinone] 1 alpha subcomplex subunit 3</fullName>
    </recommendedName>
    <alternativeName>
        <fullName evidence="15">Complex I-B9</fullName>
    </alternativeName>
    <alternativeName>
        <fullName evidence="16">NADH-ubiquinone oxidoreductase B9 subunit</fullName>
    </alternativeName>
</protein>
<comment type="subunit">
    <text evidence="4">Complex I is composed of 45 different subunits.</text>
</comment>
<evidence type="ECO:0000313" key="19">
    <source>
        <dbReference type="EMBL" id="JAI12409.1"/>
    </source>
</evidence>
<evidence type="ECO:0000256" key="15">
    <source>
        <dbReference type="ARBA" id="ARBA00031425"/>
    </source>
</evidence>
<evidence type="ECO:0000256" key="8">
    <source>
        <dbReference type="ARBA" id="ARBA00022692"/>
    </source>
</evidence>
<keyword evidence="7" id="KW-0679">Respiratory chain</keyword>
<keyword evidence="12" id="KW-0007">Acetylation</keyword>
<feature type="transmembrane region" description="Helical" evidence="18">
    <location>
        <begin position="20"/>
        <end position="41"/>
    </location>
</feature>
<evidence type="ECO:0000256" key="1">
    <source>
        <dbReference type="ARBA" id="ARBA00003195"/>
    </source>
</evidence>
<comment type="function">
    <text evidence="1">Accessory subunit of the mitochondrial membrane respiratory chain NADH dehydrogenase (Complex I), that is believed not to be involved in catalysis. Complex I functions in the transfer of electrons from NADH to the respiratory chain. The immediate electron acceptor for the enzyme is believed to be ubiquinone.</text>
</comment>
<keyword evidence="9" id="KW-0999">Mitochondrion inner membrane</keyword>
<dbReference type="InterPro" id="IPR026626">
    <property type="entry name" value="NDUFA3"/>
</dbReference>
<evidence type="ECO:0000256" key="6">
    <source>
        <dbReference type="ARBA" id="ARBA00022448"/>
    </source>
</evidence>
<dbReference type="EMBL" id="JAOTOJ010000008">
    <property type="protein sequence ID" value="KAK9397514.1"/>
    <property type="molecule type" value="Genomic_DNA"/>
</dbReference>
<keyword evidence="6" id="KW-0813">Transport</keyword>
<keyword evidence="10" id="KW-0249">Electron transport</keyword>
<evidence type="ECO:0000256" key="3">
    <source>
        <dbReference type="ARBA" id="ARBA00008253"/>
    </source>
</evidence>
<evidence type="ECO:0000256" key="9">
    <source>
        <dbReference type="ARBA" id="ARBA00022792"/>
    </source>
</evidence>
<evidence type="ECO:0000256" key="17">
    <source>
        <dbReference type="SAM" id="MobiDB-lite"/>
    </source>
</evidence>
<keyword evidence="11 18" id="KW-1133">Transmembrane helix</keyword>
<keyword evidence="13" id="KW-0496">Mitochondrion</keyword>
<reference evidence="20 21" key="3">
    <citation type="journal article" date="2024" name="Proc. Natl. Acad. Sci. U.S.A.">
        <title>The genetic regulatory architecture and epigenomic basis for age-related changes in rattlesnake venom.</title>
        <authorList>
            <person name="Hogan M.P."/>
            <person name="Holding M.L."/>
            <person name="Nystrom G.S."/>
            <person name="Colston T.J."/>
            <person name="Bartlett D.A."/>
            <person name="Mason A.J."/>
            <person name="Ellsworth S.A."/>
            <person name="Rautsaw R.M."/>
            <person name="Lawrence K.C."/>
            <person name="Strickland J.L."/>
            <person name="He B."/>
            <person name="Fraser P."/>
            <person name="Margres M.J."/>
            <person name="Gilbert D.M."/>
            <person name="Gibbs H.L."/>
            <person name="Parkinson C.L."/>
            <person name="Rokyta D.R."/>
        </authorList>
    </citation>
    <scope>NUCLEOTIDE SEQUENCE [LARGE SCALE GENOMIC DNA]</scope>
    <source>
        <strain evidence="20">DRR0105</strain>
    </source>
</reference>
<sequence length="85" mass="9643">MSTFSRMVTFMKTAWGKEPVIVSSIVIAVVAVTLPWVSPYAHYSTLMNENMPYNYPVPVRDDGNMPDIPAHPCDKEGDQLEWLKK</sequence>
<dbReference type="GO" id="GO:0005743">
    <property type="term" value="C:mitochondrial inner membrane"/>
    <property type="evidence" value="ECO:0007669"/>
    <property type="project" value="UniProtKB-SubCell"/>
</dbReference>
<evidence type="ECO:0000256" key="12">
    <source>
        <dbReference type="ARBA" id="ARBA00022990"/>
    </source>
</evidence>
<comment type="subcellular location">
    <subcellularLocation>
        <location evidence="2">Mitochondrion inner membrane</location>
        <topology evidence="2">Single-pass membrane protein</topology>
    </subcellularLocation>
</comment>
<feature type="compositionally biased region" description="Basic and acidic residues" evidence="17">
    <location>
        <begin position="72"/>
        <end position="85"/>
    </location>
</feature>
<keyword evidence="14 18" id="KW-0472">Membrane</keyword>
<evidence type="ECO:0000256" key="18">
    <source>
        <dbReference type="SAM" id="Phobius"/>
    </source>
</evidence>